<gene>
    <name evidence="2" type="ORF">Pth03_04350</name>
</gene>
<keyword evidence="3" id="KW-1185">Reference proteome</keyword>
<evidence type="ECO:0000256" key="1">
    <source>
        <dbReference type="SAM" id="MobiDB-lite"/>
    </source>
</evidence>
<evidence type="ECO:0000313" key="3">
    <source>
        <dbReference type="Proteomes" id="UP000605992"/>
    </source>
</evidence>
<organism evidence="2 3">
    <name type="scientific">Planotetraspora thailandica</name>
    <dbReference type="NCBI Taxonomy" id="487172"/>
    <lineage>
        <taxon>Bacteria</taxon>
        <taxon>Bacillati</taxon>
        <taxon>Actinomycetota</taxon>
        <taxon>Actinomycetes</taxon>
        <taxon>Streptosporangiales</taxon>
        <taxon>Streptosporangiaceae</taxon>
        <taxon>Planotetraspora</taxon>
    </lineage>
</organism>
<dbReference type="Proteomes" id="UP000605992">
    <property type="component" value="Unassembled WGS sequence"/>
</dbReference>
<sequence length="150" mass="16550">MGRNTSGTCHNPADLINVALEELLESGRELPGYTTLDRMVAKIRAEVNRDVFATVADRITPGQRARLEELLVVDSSSRRSRFDRLKDPAKAATIGKFKVRLAHLADLDALGPTDAWLRVQENVRDLARPPPVREVSPARRSCHQPSGGDS</sequence>
<dbReference type="RefSeq" id="WP_203942351.1">
    <property type="nucleotide sequence ID" value="NZ_BOOR01000004.1"/>
</dbReference>
<reference evidence="2" key="1">
    <citation type="submission" date="2021-01" db="EMBL/GenBank/DDBJ databases">
        <title>Whole genome shotgun sequence of Planotetraspora thailandica NBRC 104271.</title>
        <authorList>
            <person name="Komaki H."/>
            <person name="Tamura T."/>
        </authorList>
    </citation>
    <scope>NUCLEOTIDE SEQUENCE</scope>
    <source>
        <strain evidence="2">NBRC 104271</strain>
    </source>
</reference>
<dbReference type="AlphaFoldDB" id="A0A8J3UWD7"/>
<feature type="region of interest" description="Disordered" evidence="1">
    <location>
        <begin position="128"/>
        <end position="150"/>
    </location>
</feature>
<comment type="caution">
    <text evidence="2">The sequence shown here is derived from an EMBL/GenBank/DDBJ whole genome shotgun (WGS) entry which is preliminary data.</text>
</comment>
<evidence type="ECO:0000313" key="2">
    <source>
        <dbReference type="EMBL" id="GII52046.1"/>
    </source>
</evidence>
<dbReference type="EMBL" id="BOOR01000004">
    <property type="protein sequence ID" value="GII52046.1"/>
    <property type="molecule type" value="Genomic_DNA"/>
</dbReference>
<accession>A0A8J3UWD7</accession>
<proteinExistence type="predicted"/>
<name>A0A8J3UWD7_9ACTN</name>
<protein>
    <submittedName>
        <fullName evidence="2">Uncharacterized protein</fullName>
    </submittedName>
</protein>